<proteinExistence type="predicted"/>
<evidence type="ECO:0000313" key="1">
    <source>
        <dbReference type="EMBL" id="CAG1993131.1"/>
    </source>
</evidence>
<dbReference type="Proteomes" id="UP000746612">
    <property type="component" value="Unassembled WGS sequence"/>
</dbReference>
<name>A0A4E9E6U4_GIBZA</name>
<accession>A0A4E9E6U4</accession>
<evidence type="ECO:0000313" key="2">
    <source>
        <dbReference type="EMBL" id="VIO53735.1"/>
    </source>
</evidence>
<sequence>MESSPEIFYGNFENPSKAIVQTPSTNPISSIVYTILRGGLGSDIMCVQVNQQFACSHIGFLNIRLCQRVFAGCKGPSDKHEVVYIMEKCPDCIRRDTLPEPWTAK</sequence>
<dbReference type="AlphaFoldDB" id="A0A4E9E6U4"/>
<dbReference type="EMBL" id="CAJPIJ010000152">
    <property type="protein sequence ID" value="CAG1993131.1"/>
    <property type="molecule type" value="Genomic_DNA"/>
</dbReference>
<reference evidence="1" key="2">
    <citation type="submission" date="2021-03" db="EMBL/GenBank/DDBJ databases">
        <authorList>
            <person name="Alouane T."/>
            <person name="Langin T."/>
            <person name="Bonhomme L."/>
        </authorList>
    </citation>
    <scope>NUCLEOTIDE SEQUENCE</scope>
    <source>
        <strain evidence="1">MDC_Fg202</strain>
    </source>
</reference>
<organism evidence="2">
    <name type="scientific">Gibberella zeae</name>
    <name type="common">Wheat head blight fungus</name>
    <name type="synonym">Fusarium graminearum</name>
    <dbReference type="NCBI Taxonomy" id="5518"/>
    <lineage>
        <taxon>Eukaryota</taxon>
        <taxon>Fungi</taxon>
        <taxon>Dikarya</taxon>
        <taxon>Ascomycota</taxon>
        <taxon>Pezizomycotina</taxon>
        <taxon>Sordariomycetes</taxon>
        <taxon>Hypocreomycetidae</taxon>
        <taxon>Hypocreales</taxon>
        <taxon>Nectriaceae</taxon>
        <taxon>Fusarium</taxon>
    </lineage>
</organism>
<protein>
    <submittedName>
        <fullName evidence="2">Uncharacterized protein</fullName>
    </submittedName>
</protein>
<dbReference type="EMBL" id="CAAKMV010000066">
    <property type="protein sequence ID" value="VIO53735.1"/>
    <property type="molecule type" value="Genomic_DNA"/>
</dbReference>
<reference evidence="2" key="1">
    <citation type="submission" date="2019-04" db="EMBL/GenBank/DDBJ databases">
        <authorList>
            <person name="Melise S."/>
            <person name="Noan J."/>
            <person name="Okalmin O."/>
        </authorList>
    </citation>
    <scope>NUCLEOTIDE SEQUENCE</scope>
    <source>
        <strain evidence="2">FN9</strain>
    </source>
</reference>
<gene>
    <name evidence="2" type="ORF">FUG_LOCUS89520</name>
    <name evidence="1" type="ORF">MDCFG202_LOCUS358496</name>
</gene>